<dbReference type="Proteomes" id="UP000282076">
    <property type="component" value="Unassembled WGS sequence"/>
</dbReference>
<proteinExistence type="predicted"/>
<keyword evidence="1" id="KW-0472">Membrane</keyword>
<feature type="transmembrane region" description="Helical" evidence="1">
    <location>
        <begin position="6"/>
        <end position="28"/>
    </location>
</feature>
<evidence type="ECO:0000313" key="2">
    <source>
        <dbReference type="EMBL" id="RKP51656.1"/>
    </source>
</evidence>
<protein>
    <submittedName>
        <fullName evidence="2">Uncharacterized protein</fullName>
    </submittedName>
</protein>
<keyword evidence="1" id="KW-0812">Transmembrane</keyword>
<name>A0A494XS35_9BACL</name>
<organism evidence="2 3">
    <name type="scientific">Cohnella endophytica</name>
    <dbReference type="NCBI Taxonomy" id="2419778"/>
    <lineage>
        <taxon>Bacteria</taxon>
        <taxon>Bacillati</taxon>
        <taxon>Bacillota</taxon>
        <taxon>Bacilli</taxon>
        <taxon>Bacillales</taxon>
        <taxon>Paenibacillaceae</taxon>
        <taxon>Cohnella</taxon>
    </lineage>
</organism>
<keyword evidence="1" id="KW-1133">Transmembrane helix</keyword>
<dbReference type="RefSeq" id="WP_120978371.1">
    <property type="nucleotide sequence ID" value="NZ_RBZM01000007.1"/>
</dbReference>
<evidence type="ECO:0000313" key="3">
    <source>
        <dbReference type="Proteomes" id="UP000282076"/>
    </source>
</evidence>
<reference evidence="2 3" key="1">
    <citation type="submission" date="2018-10" db="EMBL/GenBank/DDBJ databases">
        <title>Cohnella sp. M2MS4P-1, whole genome shotgun sequence.</title>
        <authorList>
            <person name="Tuo L."/>
        </authorList>
    </citation>
    <scope>NUCLEOTIDE SEQUENCE [LARGE SCALE GENOMIC DNA]</scope>
    <source>
        <strain evidence="2 3">M2MS4P-1</strain>
    </source>
</reference>
<dbReference type="EMBL" id="RBZM01000007">
    <property type="protein sequence ID" value="RKP51656.1"/>
    <property type="molecule type" value="Genomic_DNA"/>
</dbReference>
<keyword evidence="3" id="KW-1185">Reference proteome</keyword>
<sequence>MGGNIYGYLGMGFSIVVVVVGMISYITTMQQKHKTRQMQIQNGGDIAREEHYRKLAETVVLQQKQIQEGQEKLHGEIAEIRGRLTSIEKLLRDVE</sequence>
<dbReference type="OrthoDB" id="1809812at2"/>
<dbReference type="AlphaFoldDB" id="A0A494XS35"/>
<gene>
    <name evidence="2" type="ORF">D7Z26_17960</name>
</gene>
<evidence type="ECO:0000256" key="1">
    <source>
        <dbReference type="SAM" id="Phobius"/>
    </source>
</evidence>
<comment type="caution">
    <text evidence="2">The sequence shown here is derived from an EMBL/GenBank/DDBJ whole genome shotgun (WGS) entry which is preliminary data.</text>
</comment>
<accession>A0A494XS35</accession>